<dbReference type="Pfam" id="PF25904">
    <property type="entry name" value="Tmrp11_N"/>
    <property type="match status" value="1"/>
</dbReference>
<keyword evidence="5 10" id="KW-0808">Transferase</keyword>
<comment type="similarity">
    <text evidence="10">Belongs to the class I-like SAM-binding methyltransferase superfamily. TRM11 methyltransferase family.</text>
</comment>
<evidence type="ECO:0000256" key="6">
    <source>
        <dbReference type="ARBA" id="ARBA00022691"/>
    </source>
</evidence>
<name>A0A1Y1VBA9_9FUNG</name>
<dbReference type="PROSITE" id="PS00092">
    <property type="entry name" value="N6_MTASE"/>
    <property type="match status" value="1"/>
</dbReference>
<dbReference type="InterPro" id="IPR029063">
    <property type="entry name" value="SAM-dependent_MTases_sf"/>
</dbReference>
<dbReference type="PANTHER" id="PTHR13370">
    <property type="entry name" value="RNA METHYLASE-RELATED"/>
    <property type="match status" value="1"/>
</dbReference>
<proteinExistence type="inferred from homology"/>
<accession>A0A1Y1VBA9</accession>
<dbReference type="STRING" id="1754191.A0A1Y1VBA9"/>
<dbReference type="InterPro" id="IPR016691">
    <property type="entry name" value="TRMT11"/>
</dbReference>
<gene>
    <name evidence="14" type="ORF">BCR36DRAFT_350767</name>
</gene>
<evidence type="ECO:0000256" key="11">
    <source>
        <dbReference type="SAM" id="MobiDB-lite"/>
    </source>
</evidence>
<keyword evidence="4 10" id="KW-0489">Methyltransferase</keyword>
<comment type="caution">
    <text evidence="14">The sequence shown here is derived from an EMBL/GenBank/DDBJ whole genome shotgun (WGS) entry which is preliminary data.</text>
</comment>
<dbReference type="Pfam" id="PF01170">
    <property type="entry name" value="UPF0020"/>
    <property type="match status" value="1"/>
</dbReference>
<feature type="domain" description="Ribosomal RNA large subunit methyltransferase K/L-like methyltransferase" evidence="12">
    <location>
        <begin position="179"/>
        <end position="297"/>
    </location>
</feature>
<dbReference type="SUPFAM" id="SSF53335">
    <property type="entry name" value="S-adenosyl-L-methionine-dependent methyltransferases"/>
    <property type="match status" value="1"/>
</dbReference>
<keyword evidence="7 10" id="KW-0819">tRNA processing</keyword>
<dbReference type="PANTHER" id="PTHR13370:SF3">
    <property type="entry name" value="TRNA (GUANINE(10)-N2)-METHYLTRANSFERASE HOMOLOG"/>
    <property type="match status" value="1"/>
</dbReference>
<keyword evidence="2" id="KW-0963">Cytoplasm</keyword>
<evidence type="ECO:0000259" key="13">
    <source>
        <dbReference type="Pfam" id="PF25904"/>
    </source>
</evidence>
<evidence type="ECO:0000256" key="2">
    <source>
        <dbReference type="ARBA" id="ARBA00022490"/>
    </source>
</evidence>
<dbReference type="PIRSF" id="PIRSF017259">
    <property type="entry name" value="tRNA_mtfrase_TRM11"/>
    <property type="match status" value="1"/>
</dbReference>
<evidence type="ECO:0000256" key="8">
    <source>
        <dbReference type="ARBA" id="ARBA00022884"/>
    </source>
</evidence>
<dbReference type="AlphaFoldDB" id="A0A1Y1VBA9"/>
<organism evidence="14 15">
    <name type="scientific">Piromyces finnis</name>
    <dbReference type="NCBI Taxonomy" id="1754191"/>
    <lineage>
        <taxon>Eukaryota</taxon>
        <taxon>Fungi</taxon>
        <taxon>Fungi incertae sedis</taxon>
        <taxon>Chytridiomycota</taxon>
        <taxon>Chytridiomycota incertae sedis</taxon>
        <taxon>Neocallimastigomycetes</taxon>
        <taxon>Neocallimastigales</taxon>
        <taxon>Neocallimastigaceae</taxon>
        <taxon>Piromyces</taxon>
    </lineage>
</organism>
<dbReference type="InterPro" id="IPR059073">
    <property type="entry name" value="TRMT11_N"/>
</dbReference>
<dbReference type="Proteomes" id="UP000193719">
    <property type="component" value="Unassembled WGS sequence"/>
</dbReference>
<dbReference type="InterPro" id="IPR002052">
    <property type="entry name" value="DNA_methylase_N6_adenine_CS"/>
</dbReference>
<keyword evidence="8 10" id="KW-0694">RNA-binding</keyword>
<evidence type="ECO:0000256" key="7">
    <source>
        <dbReference type="ARBA" id="ARBA00022694"/>
    </source>
</evidence>
<dbReference type="GO" id="GO:0032259">
    <property type="term" value="P:methylation"/>
    <property type="evidence" value="ECO:0007669"/>
    <property type="project" value="UniProtKB-UniRule"/>
</dbReference>
<evidence type="ECO:0000256" key="10">
    <source>
        <dbReference type="PROSITE-ProRule" id="PRU00959"/>
    </source>
</evidence>
<reference evidence="14 15" key="2">
    <citation type="submission" date="2016-08" db="EMBL/GenBank/DDBJ databases">
        <title>Pervasive Adenine N6-methylation of Active Genes in Fungi.</title>
        <authorList>
            <consortium name="DOE Joint Genome Institute"/>
            <person name="Mondo S.J."/>
            <person name="Dannebaum R.O."/>
            <person name="Kuo R.C."/>
            <person name="Labutti K."/>
            <person name="Haridas S."/>
            <person name="Kuo A."/>
            <person name="Salamov A."/>
            <person name="Ahrendt S.R."/>
            <person name="Lipzen A."/>
            <person name="Sullivan W."/>
            <person name="Andreopoulos W.B."/>
            <person name="Clum A."/>
            <person name="Lindquist E."/>
            <person name="Daum C."/>
            <person name="Ramamoorthy G.K."/>
            <person name="Gryganskyi A."/>
            <person name="Culley D."/>
            <person name="Magnuson J.K."/>
            <person name="James T.Y."/>
            <person name="O'Malley M.A."/>
            <person name="Stajich J.E."/>
            <person name="Spatafora J.W."/>
            <person name="Visel A."/>
            <person name="Grigoriev I.V."/>
        </authorList>
    </citation>
    <scope>NUCLEOTIDE SEQUENCE [LARGE SCALE GENOMIC DNA]</scope>
    <source>
        <strain evidence="15">finn</strain>
    </source>
</reference>
<sequence length="450" mass="52085">MIPYLVYFVQFHEDFRIQELEALAKLENVKIKFNREDYSNENPFFIVELESDEDAKRLIRRSILIKHIIQLWTSGNDYPEVYKNLKSFDPEKYKPYETSTFKFMVETYNGTRTMKEQVDIINTFSFLPFTGSIDLKKPDNTFMVLEKYPAPTEPPCKIYMGKLVGSGDRQLVAKYDLKKRKYLGTTSMDAELSLIMSNMALVRQNSLVLDPFVGTGSFLITCSHYGAFTLGSDIDGRQIRGKGKTSIATNIEQYNMKKKVLGTIVSDMAHHPWRNNGELFDAIVTDPPYGVRAGAKKIGLNTDKYDAPPPTKRDAMNPRYPLTVPYEMEQVLIDLIEFASKYLVVGGRLVYWLPTNSEEYNKNDIPQHPSLKLIANSEQSFGKWSRRLITMEKVKKYEDIRLTGEGNTGHYQFRQFYFYGKDGEQKQENNKKEQPKDELESEKVKKSKHE</sequence>
<reference evidence="14 15" key="1">
    <citation type="submission" date="2016-08" db="EMBL/GenBank/DDBJ databases">
        <title>Genomes of anaerobic fungi encode conserved fungal cellulosomes for biomass hydrolysis.</title>
        <authorList>
            <consortium name="DOE Joint Genome Institute"/>
            <person name="Haitjema C.H."/>
            <person name="Gilmore S.P."/>
            <person name="Henske J.K."/>
            <person name="Solomon K.V."/>
            <person name="De Groot R."/>
            <person name="Kuo A."/>
            <person name="Mondo S.J."/>
            <person name="Salamov A.A."/>
            <person name="Labutti K."/>
            <person name="Zhao Z."/>
            <person name="Chiniquy J."/>
            <person name="Barry K."/>
            <person name="Brewer H.M."/>
            <person name="Purvine S.O."/>
            <person name="Wright A.T."/>
            <person name="Boxma B."/>
            <person name="Van Alen T."/>
            <person name="Hackstein J.H."/>
            <person name="Baker S.E."/>
            <person name="Grigoriev I.V."/>
            <person name="O'Malley M.A."/>
        </authorList>
    </citation>
    <scope>NUCLEOTIDE SEQUENCE [LARGE SCALE GENOMIC DNA]</scope>
    <source>
        <strain evidence="15">finn</strain>
    </source>
</reference>
<comment type="subcellular location">
    <subcellularLocation>
        <location evidence="1">Cytoplasm</location>
    </subcellularLocation>
</comment>
<dbReference type="PROSITE" id="PS51627">
    <property type="entry name" value="SAM_MT_TRM11"/>
    <property type="match status" value="1"/>
</dbReference>
<keyword evidence="15" id="KW-1185">Reference proteome</keyword>
<keyword evidence="3 10" id="KW-0820">tRNA-binding</keyword>
<dbReference type="GO" id="GO:0005737">
    <property type="term" value="C:cytoplasm"/>
    <property type="evidence" value="ECO:0007669"/>
    <property type="project" value="UniProtKB-SubCell"/>
</dbReference>
<feature type="domain" description="tRNA (guanine(10)-N(2))-methyltransferase TRMT11 N-terminal" evidence="13">
    <location>
        <begin position="4"/>
        <end position="169"/>
    </location>
</feature>
<evidence type="ECO:0000313" key="14">
    <source>
        <dbReference type="EMBL" id="ORX51773.1"/>
    </source>
</evidence>
<feature type="region of interest" description="Disordered" evidence="11">
    <location>
        <begin position="424"/>
        <end position="450"/>
    </location>
</feature>
<dbReference type="GO" id="GO:0043527">
    <property type="term" value="C:tRNA methyltransferase complex"/>
    <property type="evidence" value="ECO:0007669"/>
    <property type="project" value="UniProtKB-ARBA"/>
</dbReference>
<dbReference type="PRINTS" id="PR00507">
    <property type="entry name" value="N12N6MTFRASE"/>
</dbReference>
<dbReference type="EMBL" id="MCFH01000017">
    <property type="protein sequence ID" value="ORX51773.1"/>
    <property type="molecule type" value="Genomic_DNA"/>
</dbReference>
<dbReference type="GO" id="GO:0000049">
    <property type="term" value="F:tRNA binding"/>
    <property type="evidence" value="ECO:0007669"/>
    <property type="project" value="UniProtKB-UniRule"/>
</dbReference>
<dbReference type="OrthoDB" id="333024at2759"/>
<evidence type="ECO:0000313" key="15">
    <source>
        <dbReference type="Proteomes" id="UP000193719"/>
    </source>
</evidence>
<dbReference type="Gene3D" id="3.40.50.150">
    <property type="entry name" value="Vaccinia Virus protein VP39"/>
    <property type="match status" value="1"/>
</dbReference>
<evidence type="ECO:0000256" key="9">
    <source>
        <dbReference type="ARBA" id="ARBA00066937"/>
    </source>
</evidence>
<dbReference type="EC" id="2.1.1.214" evidence="9"/>
<dbReference type="GO" id="GO:0160102">
    <property type="term" value="F:tRNA (guanine(10)-N2)-methyltransferase activity"/>
    <property type="evidence" value="ECO:0007669"/>
    <property type="project" value="UniProtKB-EC"/>
</dbReference>
<evidence type="ECO:0000256" key="4">
    <source>
        <dbReference type="ARBA" id="ARBA00022603"/>
    </source>
</evidence>
<protein>
    <recommendedName>
        <fullName evidence="9">tRNA (guanine(10)-N(2))-methyltransferase</fullName>
        <ecNumber evidence="9">2.1.1.214</ecNumber>
    </recommendedName>
</protein>
<evidence type="ECO:0000259" key="12">
    <source>
        <dbReference type="Pfam" id="PF01170"/>
    </source>
</evidence>
<dbReference type="InterPro" id="IPR000241">
    <property type="entry name" value="RlmKL-like_Mtase"/>
</dbReference>
<evidence type="ECO:0000256" key="3">
    <source>
        <dbReference type="ARBA" id="ARBA00022555"/>
    </source>
</evidence>
<evidence type="ECO:0000256" key="1">
    <source>
        <dbReference type="ARBA" id="ARBA00004496"/>
    </source>
</evidence>
<keyword evidence="6 10" id="KW-0949">S-adenosyl-L-methionine</keyword>
<evidence type="ECO:0000256" key="5">
    <source>
        <dbReference type="ARBA" id="ARBA00022679"/>
    </source>
</evidence>
<dbReference type="GO" id="GO:0008033">
    <property type="term" value="P:tRNA processing"/>
    <property type="evidence" value="ECO:0007669"/>
    <property type="project" value="UniProtKB-UniRule"/>
</dbReference>